<dbReference type="GO" id="GO:0003724">
    <property type="term" value="F:RNA helicase activity"/>
    <property type="evidence" value="ECO:0007669"/>
    <property type="project" value="UniProtKB-EC"/>
</dbReference>
<dbReference type="GO" id="GO:0003723">
    <property type="term" value="F:RNA binding"/>
    <property type="evidence" value="ECO:0007669"/>
    <property type="project" value="UniProtKB-KW"/>
</dbReference>
<dbReference type="HOGENOM" id="CLU_273855_0_0_1"/>
<dbReference type="PANTHER" id="PTHR47958">
    <property type="entry name" value="ATP-DEPENDENT RNA HELICASE DBP3"/>
    <property type="match status" value="1"/>
</dbReference>
<evidence type="ECO:0000259" key="18">
    <source>
        <dbReference type="PROSITE" id="PS51195"/>
    </source>
</evidence>
<gene>
    <name evidence="19" type="ORF">OCS_03297</name>
</gene>
<evidence type="ECO:0000256" key="3">
    <source>
        <dbReference type="ARBA" id="ARBA00022741"/>
    </source>
</evidence>
<sequence>MADQINMGALNLGPDGGRRSYIPPHMRNRPGPPAAVNGGPNGAPASAPAPAPNGAPAVNGLANSAWVANQGIAGPPPGNWPNGNDGPPPLQVNRRGGWGGRGGGYAGGGYEGHSGGGGGGGQTTRGGSGDGQWRDGKHVPGPPNARLERELFGATVDDPSKQHTGINFEKYDDIPVEASGQDVPEPVHQFTTPPLDEHLCRNIELAHYKVPTPVQKYSIPIVSSGRDLMACAQTGSGKTGGFLFPILSQAFLNGPSAVPGAAANQFGRQRKAYPTSLILAPTRELVSQIYDESRKFAYRSWVRPCVVYGGADIGSQLRQIERGCDLLVATPGRLVDLIERGRISLCNIKYLVLDEADRMLDMGFEPQIRRIVEGEDMPSVANRQTLMFSATFPRDIQMLARDFLKDYVFLSVGRVGSTSENITQKVEFVEDVDKRSVLLDILHTHAGGLTLIFVETKRMADSLSDFLINQSFPATSIHGDRTQRERERALEFFRNGRCPIMVATAVAARGLDIPMVTHVVNYDLPTDIDDYVHRIGRTGRAGNTGLATAFFNRGNRGPPLPCLPLDPLPYVFARARDLAFDAGFGRLVGRQQVITYKFSRGGAEGRGEAGTMMGLLERLDTGVTGLFGQWNAYSTGLMTLLVAVVTYRIMSSREPDAHPMLLARQSVASTVRNEGESAVYRSQAAPHGMMLCPGLNVKDPGVSKWSRGRDGDLRDIWRRAASGDENGLKGRVVTVLGSEKVVEHKPEDMTRQITIIGRHIADQDGINVAIYLPNSVELLVALFACSFYPNLTTVLIPFDVPDDELISMLKRSAVDTLVTAPGAFPFDAIVKAYPSLRQLIWVVDEGASHMDWNEVPEGTGGSVNVATWQDIINEAPASIGSELPALDLEHSPQDVVTFWQSKPGQLQEMVRFTQANLVSGVAGQITAIATKERIRASDLFLPADSLANIHTLVLTLAALYSNASVALNSVAGACPDLVLATQGVAPTVLVASPSTLLKARDESMSKLVSPLAKLSHSMSTSSLAQGGILSPGNALSAFVAQARPAVGTTPGKLRLVYVAERAGAETSHLSSQVLSDLRILTGARVIYALAAARVAGAVSQTAFYDYRIDGSSRSHFGAPPTSVEVLLRDKGTHKTTDETVEGEIIARGPCVSGGEASIGVMGRFGMDTTLSYA</sequence>
<dbReference type="SUPFAM" id="SSF52540">
    <property type="entry name" value="P-loop containing nucleoside triphosphate hydrolases"/>
    <property type="match status" value="1"/>
</dbReference>
<dbReference type="InterPro" id="IPR027417">
    <property type="entry name" value="P-loop_NTPase"/>
</dbReference>
<feature type="domain" description="Helicase C-terminal" evidence="17">
    <location>
        <begin position="421"/>
        <end position="595"/>
    </location>
</feature>
<dbReference type="OrthoDB" id="4138492at2759"/>
<organism evidence="19 20">
    <name type="scientific">Ophiocordyceps sinensis (strain Co18 / CGMCC 3.14243)</name>
    <name type="common">Yarsagumba caterpillar fungus</name>
    <name type="synonym">Hirsutella sinensis</name>
    <dbReference type="NCBI Taxonomy" id="911162"/>
    <lineage>
        <taxon>Eukaryota</taxon>
        <taxon>Fungi</taxon>
        <taxon>Dikarya</taxon>
        <taxon>Ascomycota</taxon>
        <taxon>Pezizomycotina</taxon>
        <taxon>Sordariomycetes</taxon>
        <taxon>Hypocreomycetidae</taxon>
        <taxon>Hypocreales</taxon>
        <taxon>Ophiocordycipitaceae</taxon>
        <taxon>Ophiocordyceps</taxon>
    </lineage>
</organism>
<dbReference type="CDD" id="cd18787">
    <property type="entry name" value="SF2_C_DEAD"/>
    <property type="match status" value="1"/>
</dbReference>
<comment type="catalytic activity">
    <reaction evidence="13">
        <text>ATP + H2O = ADP + phosphate + H(+)</text>
        <dbReference type="Rhea" id="RHEA:13065"/>
        <dbReference type="ChEBI" id="CHEBI:15377"/>
        <dbReference type="ChEBI" id="CHEBI:15378"/>
        <dbReference type="ChEBI" id="CHEBI:30616"/>
        <dbReference type="ChEBI" id="CHEBI:43474"/>
        <dbReference type="ChEBI" id="CHEBI:456216"/>
        <dbReference type="EC" id="3.6.4.13"/>
    </reaction>
</comment>
<keyword evidence="8" id="KW-0648">Protein biosynthesis</keyword>
<evidence type="ECO:0000259" key="16">
    <source>
        <dbReference type="PROSITE" id="PS51192"/>
    </source>
</evidence>
<dbReference type="InterPro" id="IPR014001">
    <property type="entry name" value="Helicase_ATP-bd"/>
</dbReference>
<dbReference type="GO" id="GO:0005524">
    <property type="term" value="F:ATP binding"/>
    <property type="evidence" value="ECO:0007669"/>
    <property type="project" value="UniProtKB-KW"/>
</dbReference>
<evidence type="ECO:0000256" key="11">
    <source>
        <dbReference type="ARBA" id="ARBA00024405"/>
    </source>
</evidence>
<dbReference type="Proteomes" id="UP000019374">
    <property type="component" value="Unassembled WGS sequence"/>
</dbReference>
<dbReference type="SUPFAM" id="SSF56801">
    <property type="entry name" value="Acetyl-CoA synthetase-like"/>
    <property type="match status" value="1"/>
</dbReference>
<evidence type="ECO:0000256" key="7">
    <source>
        <dbReference type="ARBA" id="ARBA00022884"/>
    </source>
</evidence>
<dbReference type="EC" id="3.6.4.13" evidence="1"/>
<dbReference type="Gene3D" id="3.40.50.12780">
    <property type="entry name" value="N-terminal domain of ligase-like"/>
    <property type="match status" value="1"/>
</dbReference>
<dbReference type="SMART" id="SM00487">
    <property type="entry name" value="DEXDc"/>
    <property type="match status" value="1"/>
</dbReference>
<dbReference type="InterPro" id="IPR014014">
    <property type="entry name" value="RNA_helicase_DEAD_Q_motif"/>
</dbReference>
<dbReference type="AlphaFoldDB" id="T5AEZ0"/>
<feature type="compositionally biased region" description="Gly residues" evidence="15">
    <location>
        <begin position="96"/>
        <end position="130"/>
    </location>
</feature>
<dbReference type="FunFam" id="3.40.50.300:FF:000160">
    <property type="entry name" value="ATP-dependent RNA helicase DDX3X"/>
    <property type="match status" value="1"/>
</dbReference>
<accession>T5AEZ0</accession>
<dbReference type="InterPro" id="IPR011545">
    <property type="entry name" value="DEAD/DEAH_box_helicase_dom"/>
</dbReference>
<dbReference type="PROSITE" id="PS51192">
    <property type="entry name" value="HELICASE_ATP_BIND_1"/>
    <property type="match status" value="1"/>
</dbReference>
<keyword evidence="6" id="KW-0067">ATP-binding</keyword>
<keyword evidence="2" id="KW-0396">Initiation factor</keyword>
<dbReference type="Pfam" id="PF00270">
    <property type="entry name" value="DEAD"/>
    <property type="match status" value="1"/>
</dbReference>
<dbReference type="InterPro" id="IPR000629">
    <property type="entry name" value="RNA-helicase_DEAD-box_CS"/>
</dbReference>
<evidence type="ECO:0000256" key="5">
    <source>
        <dbReference type="ARBA" id="ARBA00022806"/>
    </source>
</evidence>
<name>T5AEZ0_OPHSC</name>
<evidence type="ECO:0000256" key="1">
    <source>
        <dbReference type="ARBA" id="ARBA00012552"/>
    </source>
</evidence>
<feature type="domain" description="Helicase ATP-binding" evidence="16">
    <location>
        <begin position="219"/>
        <end position="410"/>
    </location>
</feature>
<evidence type="ECO:0000259" key="17">
    <source>
        <dbReference type="PROSITE" id="PS51194"/>
    </source>
</evidence>
<evidence type="ECO:0000256" key="4">
    <source>
        <dbReference type="ARBA" id="ARBA00022801"/>
    </source>
</evidence>
<dbReference type="EMBL" id="KE652628">
    <property type="protein sequence ID" value="EQL00986.1"/>
    <property type="molecule type" value="Genomic_DNA"/>
</dbReference>
<feature type="compositionally biased region" description="Low complexity" evidence="15">
    <location>
        <begin position="34"/>
        <end position="46"/>
    </location>
</feature>
<feature type="region of interest" description="Disordered" evidence="15">
    <location>
        <begin position="69"/>
        <end position="143"/>
    </location>
</feature>
<dbReference type="Gene3D" id="3.40.50.300">
    <property type="entry name" value="P-loop containing nucleotide triphosphate hydrolases"/>
    <property type="match status" value="2"/>
</dbReference>
<keyword evidence="4" id="KW-0378">Hydrolase</keyword>
<dbReference type="InterPro" id="IPR001650">
    <property type="entry name" value="Helicase_C-like"/>
</dbReference>
<evidence type="ECO:0000313" key="19">
    <source>
        <dbReference type="EMBL" id="EQL00986.1"/>
    </source>
</evidence>
<reference evidence="19 20" key="1">
    <citation type="journal article" date="2013" name="Chin. Sci. Bull.">
        <title>Genome survey uncovers the secrets of sex and lifestyle in caterpillar fungus.</title>
        <authorList>
            <person name="Hu X."/>
            <person name="Zhang Y."/>
            <person name="Xiao G."/>
            <person name="Zheng P."/>
            <person name="Xia Y."/>
            <person name="Zhang X."/>
            <person name="St Leger R.J."/>
            <person name="Liu X."/>
            <person name="Wang C."/>
        </authorList>
    </citation>
    <scope>NUCLEOTIDE SEQUENCE [LARGE SCALE GENOMIC DNA]</scope>
    <source>
        <strain evidence="20">Co18 / CGMCC 3.14243</strain>
        <tissue evidence="19">Fruit-body</tissue>
    </source>
</reference>
<comment type="function">
    <text evidence="12">ATP-binding RNA helicase involved in translation initiation. Remodels RNA in response to ADP and ATP concentrations by facilitating disruption, but also formation of RNA duplexes.</text>
</comment>
<dbReference type="GO" id="GO:0016787">
    <property type="term" value="F:hydrolase activity"/>
    <property type="evidence" value="ECO:0007669"/>
    <property type="project" value="UniProtKB-KW"/>
</dbReference>
<evidence type="ECO:0000256" key="10">
    <source>
        <dbReference type="ARBA" id="ARBA00024397"/>
    </source>
</evidence>
<dbReference type="InterPro" id="IPR042099">
    <property type="entry name" value="ANL_N_sf"/>
</dbReference>
<dbReference type="PROSITE" id="PS51194">
    <property type="entry name" value="HELICASE_CTER"/>
    <property type="match status" value="1"/>
</dbReference>
<evidence type="ECO:0000256" key="15">
    <source>
        <dbReference type="SAM" id="MobiDB-lite"/>
    </source>
</evidence>
<feature type="domain" description="DEAD-box RNA helicase Q" evidence="18">
    <location>
        <begin position="188"/>
        <end position="216"/>
    </location>
</feature>
<proteinExistence type="inferred from homology"/>
<keyword evidence="5 19" id="KW-0347">Helicase</keyword>
<dbReference type="PROSITE" id="PS00039">
    <property type="entry name" value="DEAD_ATP_HELICASE"/>
    <property type="match status" value="1"/>
</dbReference>
<dbReference type="GO" id="GO:0003743">
    <property type="term" value="F:translation initiation factor activity"/>
    <property type="evidence" value="ECO:0007669"/>
    <property type="project" value="UniProtKB-KW"/>
</dbReference>
<evidence type="ECO:0000256" key="13">
    <source>
        <dbReference type="ARBA" id="ARBA00047984"/>
    </source>
</evidence>
<evidence type="ECO:0000256" key="9">
    <source>
        <dbReference type="ARBA" id="ARBA00024358"/>
    </source>
</evidence>
<comment type="similarity">
    <text evidence="9">Belongs to the DEAD box helicase family. DDX3/DED1 subfamily.</text>
</comment>
<evidence type="ECO:0000256" key="12">
    <source>
        <dbReference type="ARBA" id="ARBA00025161"/>
    </source>
</evidence>
<dbReference type="eggNOG" id="KOG0335">
    <property type="taxonomic scope" value="Eukaryota"/>
</dbReference>
<evidence type="ECO:0000256" key="6">
    <source>
        <dbReference type="ARBA" id="ARBA00022840"/>
    </source>
</evidence>
<protein>
    <recommendedName>
        <fullName evidence="10">ATP-dependent RNA helicase DED1</fullName>
        <ecNumber evidence="1">3.6.4.13</ecNumber>
    </recommendedName>
    <alternativeName>
        <fullName evidence="11">ATP-dependent RNA helicase ded1</fullName>
    </alternativeName>
</protein>
<dbReference type="PROSITE" id="PS51195">
    <property type="entry name" value="Q_MOTIF"/>
    <property type="match status" value="1"/>
</dbReference>
<feature type="short sequence motif" description="Q motif" evidence="14">
    <location>
        <begin position="188"/>
        <end position="216"/>
    </location>
</feature>
<feature type="region of interest" description="Disordered" evidence="15">
    <location>
        <begin position="1"/>
        <end position="56"/>
    </location>
</feature>
<keyword evidence="3" id="KW-0547">Nucleotide-binding</keyword>
<dbReference type="SMART" id="SM00490">
    <property type="entry name" value="HELICc"/>
    <property type="match status" value="1"/>
</dbReference>
<dbReference type="FunFam" id="3.40.50.300:FF:000008">
    <property type="entry name" value="ATP-dependent RNA helicase RhlB"/>
    <property type="match status" value="1"/>
</dbReference>
<evidence type="ECO:0000256" key="14">
    <source>
        <dbReference type="PROSITE-ProRule" id="PRU00552"/>
    </source>
</evidence>
<evidence type="ECO:0000256" key="2">
    <source>
        <dbReference type="ARBA" id="ARBA00022540"/>
    </source>
</evidence>
<evidence type="ECO:0000313" key="20">
    <source>
        <dbReference type="Proteomes" id="UP000019374"/>
    </source>
</evidence>
<keyword evidence="7" id="KW-0694">RNA-binding</keyword>
<evidence type="ECO:0000256" key="8">
    <source>
        <dbReference type="ARBA" id="ARBA00022917"/>
    </source>
</evidence>
<dbReference type="Pfam" id="PF00271">
    <property type="entry name" value="Helicase_C"/>
    <property type="match status" value="1"/>
</dbReference>